<evidence type="ECO:0000259" key="2">
    <source>
        <dbReference type="Pfam" id="PF07811"/>
    </source>
</evidence>
<dbReference type="Proteomes" id="UP001206483">
    <property type="component" value="Unassembled WGS sequence"/>
</dbReference>
<comment type="caution">
    <text evidence="3">The sequence shown here is derived from an EMBL/GenBank/DDBJ whole genome shotgun (WGS) entry which is preliminary data.</text>
</comment>
<name>A0ABT1ITX3_9ACTN</name>
<dbReference type="Pfam" id="PF07811">
    <property type="entry name" value="TadE"/>
    <property type="match status" value="1"/>
</dbReference>
<keyword evidence="1" id="KW-1133">Transmembrane helix</keyword>
<keyword evidence="4" id="KW-1185">Reference proteome</keyword>
<proteinExistence type="predicted"/>
<protein>
    <recommendedName>
        <fullName evidence="2">TadE-like domain-containing protein</fullName>
    </recommendedName>
</protein>
<gene>
    <name evidence="3" type="ORF">FHR36_001707</name>
</gene>
<keyword evidence="1" id="KW-0472">Membrane</keyword>
<dbReference type="InterPro" id="IPR012495">
    <property type="entry name" value="TadE-like_dom"/>
</dbReference>
<sequence>MTLSLAIVLPAVIAVIMLVVQAALWWYASQAALTAAREGVEAGRIRDATAADGPDRARDFLGRVGELAKEKAIEPSGDADTYRLSVSVHPLLVLPGFEGLSITETASAPRERFVPQGAR</sequence>
<evidence type="ECO:0000313" key="3">
    <source>
        <dbReference type="EMBL" id="MCP2308583.1"/>
    </source>
</evidence>
<keyword evidence="1" id="KW-0812">Transmembrane</keyword>
<feature type="transmembrane region" description="Helical" evidence="1">
    <location>
        <begin position="6"/>
        <end position="28"/>
    </location>
</feature>
<dbReference type="RefSeq" id="WP_253795346.1">
    <property type="nucleotide sequence ID" value="NZ_BAAAUB010000100.1"/>
</dbReference>
<evidence type="ECO:0000256" key="1">
    <source>
        <dbReference type="SAM" id="Phobius"/>
    </source>
</evidence>
<feature type="domain" description="TadE-like" evidence="2">
    <location>
        <begin position="5"/>
        <end position="40"/>
    </location>
</feature>
<evidence type="ECO:0000313" key="4">
    <source>
        <dbReference type="Proteomes" id="UP001206483"/>
    </source>
</evidence>
<reference evidence="3 4" key="1">
    <citation type="submission" date="2022-06" db="EMBL/GenBank/DDBJ databases">
        <title>Sequencing the genomes of 1000 actinobacteria strains.</title>
        <authorList>
            <person name="Klenk H.-P."/>
        </authorList>
    </citation>
    <scope>NUCLEOTIDE SEQUENCE [LARGE SCALE GENOMIC DNA]</scope>
    <source>
        <strain evidence="3 4">DSM 41656</strain>
    </source>
</reference>
<dbReference type="EMBL" id="JAMZDX010000002">
    <property type="protein sequence ID" value="MCP2308583.1"/>
    <property type="molecule type" value="Genomic_DNA"/>
</dbReference>
<accession>A0ABT1ITX3</accession>
<organism evidence="3 4">
    <name type="scientific">Kitasatospora paracochleata</name>
    <dbReference type="NCBI Taxonomy" id="58354"/>
    <lineage>
        <taxon>Bacteria</taxon>
        <taxon>Bacillati</taxon>
        <taxon>Actinomycetota</taxon>
        <taxon>Actinomycetes</taxon>
        <taxon>Kitasatosporales</taxon>
        <taxon>Streptomycetaceae</taxon>
        <taxon>Kitasatospora</taxon>
    </lineage>
</organism>